<evidence type="ECO:0000313" key="8">
    <source>
        <dbReference type="Proteomes" id="UP001521931"/>
    </source>
</evidence>
<dbReference type="EMBL" id="JAKRCV010000025">
    <property type="protein sequence ID" value="MCG7322066.1"/>
    <property type="molecule type" value="Genomic_DNA"/>
</dbReference>
<dbReference type="Pfam" id="PF13520">
    <property type="entry name" value="AA_permease_2"/>
    <property type="match status" value="1"/>
</dbReference>
<feature type="transmembrane region" description="Helical" evidence="5">
    <location>
        <begin position="138"/>
        <end position="157"/>
    </location>
</feature>
<keyword evidence="8" id="KW-1185">Reference proteome</keyword>
<dbReference type="Proteomes" id="UP001521931">
    <property type="component" value="Unassembled WGS sequence"/>
</dbReference>
<comment type="subcellular location">
    <subcellularLocation>
        <location evidence="1">Membrane</location>
        <topology evidence="1">Multi-pass membrane protein</topology>
    </subcellularLocation>
</comment>
<keyword evidence="2 5" id="KW-0812">Transmembrane</keyword>
<dbReference type="InterPro" id="IPR012340">
    <property type="entry name" value="NA-bd_OB-fold"/>
</dbReference>
<proteinExistence type="predicted"/>
<evidence type="ECO:0000256" key="5">
    <source>
        <dbReference type="SAM" id="Phobius"/>
    </source>
</evidence>
<sequence>PGLPRVPSRAPGALGHHGPYADGPPPALVVQLATMLILYIGANTPFNGFPYLANFVAEDGFLPRWLQKRGHRLAFSNGIVLLTVVALALILVTGAHVDKLVAFYAIGVFTGFTLAGFGMAAHYRRTDPLDEPHRTRNIVLNTATGVVSLVVVLVFAVTKFTEGAWLVVVVFPIMVLGLLRLHREYAREAQILATHPVAQPMQAWDQLETRDLALELVDCPDRRLDRTAMLCTQRLVERHPTAQVTVLLPRRTYGAVLGRLLHDKTADRLAAAVSRVHGVAATIVPFDASASQRQAPASKLPGPLQPAIDPLAPVPPQVWDPQDRDADLAAVPTGAGVVAIGAVRPRDVVTVRGRVESMRVSALASSPALVCELTDGTGRISVQFYGRRQVAGIHPGTAMEVTGRVARSQGETVIANPTYELVTPTSAGPADRPR</sequence>
<dbReference type="Gene3D" id="1.20.1740.10">
    <property type="entry name" value="Amino acid/polyamine transporter I"/>
    <property type="match status" value="1"/>
</dbReference>
<accession>A0ABS9Q2F8</accession>
<dbReference type="InterPro" id="IPR053153">
    <property type="entry name" value="APC_K+_Transporter"/>
</dbReference>
<keyword evidence="4 5" id="KW-0472">Membrane</keyword>
<name>A0ABS9Q2F8_9MICO</name>
<dbReference type="InterPro" id="IPR004365">
    <property type="entry name" value="NA-bd_OB_tRNA"/>
</dbReference>
<dbReference type="CDD" id="cd04488">
    <property type="entry name" value="RecG_wedge_OBF"/>
    <property type="match status" value="1"/>
</dbReference>
<evidence type="ECO:0000313" key="7">
    <source>
        <dbReference type="EMBL" id="MCG7322066.1"/>
    </source>
</evidence>
<comment type="caution">
    <text evidence="7">The sequence shown here is derived from an EMBL/GenBank/DDBJ whole genome shotgun (WGS) entry which is preliminary data.</text>
</comment>
<dbReference type="InterPro" id="IPR036259">
    <property type="entry name" value="MFS_trans_sf"/>
</dbReference>
<feature type="non-terminal residue" evidence="7">
    <location>
        <position position="1"/>
    </location>
</feature>
<evidence type="ECO:0000256" key="4">
    <source>
        <dbReference type="ARBA" id="ARBA00023136"/>
    </source>
</evidence>
<feature type="transmembrane region" description="Helical" evidence="5">
    <location>
        <begin position="28"/>
        <end position="52"/>
    </location>
</feature>
<feature type="transmembrane region" description="Helical" evidence="5">
    <location>
        <begin position="73"/>
        <end position="95"/>
    </location>
</feature>
<evidence type="ECO:0000256" key="2">
    <source>
        <dbReference type="ARBA" id="ARBA00022692"/>
    </source>
</evidence>
<dbReference type="PANTHER" id="PTHR47704:SF1">
    <property type="entry name" value="POTASSIUM TRANSPORTER KIMA"/>
    <property type="match status" value="1"/>
</dbReference>
<dbReference type="PANTHER" id="PTHR47704">
    <property type="entry name" value="POTASSIUM TRANSPORTER KIMA"/>
    <property type="match status" value="1"/>
</dbReference>
<dbReference type="Gene3D" id="2.40.50.140">
    <property type="entry name" value="Nucleic acid-binding proteins"/>
    <property type="match status" value="1"/>
</dbReference>
<gene>
    <name evidence="7" type="ORF">MHL29_09220</name>
</gene>
<evidence type="ECO:0000259" key="6">
    <source>
        <dbReference type="Pfam" id="PF01336"/>
    </source>
</evidence>
<feature type="transmembrane region" description="Helical" evidence="5">
    <location>
        <begin position="163"/>
        <end position="181"/>
    </location>
</feature>
<reference evidence="7 8" key="1">
    <citation type="submission" date="2022-02" db="EMBL/GenBank/DDBJ databases">
        <title>Uncovering new skin microbiome diversity through culturing and metagenomics.</title>
        <authorList>
            <person name="Conlan S."/>
            <person name="Deming C."/>
            <person name="Nisc Comparative Sequencing Program N."/>
            <person name="Segre J.A."/>
        </authorList>
    </citation>
    <scope>NUCLEOTIDE SEQUENCE [LARGE SCALE GENOMIC DNA]</scope>
    <source>
        <strain evidence="7 8">ACRQZ</strain>
    </source>
</reference>
<feature type="transmembrane region" description="Helical" evidence="5">
    <location>
        <begin position="101"/>
        <end position="118"/>
    </location>
</feature>
<organism evidence="7 8">
    <name type="scientific">Arsenicicoccus bolidensis</name>
    <dbReference type="NCBI Taxonomy" id="229480"/>
    <lineage>
        <taxon>Bacteria</taxon>
        <taxon>Bacillati</taxon>
        <taxon>Actinomycetota</taxon>
        <taxon>Actinomycetes</taxon>
        <taxon>Micrococcales</taxon>
        <taxon>Intrasporangiaceae</taxon>
        <taxon>Arsenicicoccus</taxon>
    </lineage>
</organism>
<keyword evidence="3 5" id="KW-1133">Transmembrane helix</keyword>
<protein>
    <submittedName>
        <fullName evidence="7">Amino acid permease</fullName>
    </submittedName>
</protein>
<dbReference type="Pfam" id="PF01336">
    <property type="entry name" value="tRNA_anti-codon"/>
    <property type="match status" value="1"/>
</dbReference>
<feature type="domain" description="OB" evidence="6">
    <location>
        <begin position="349"/>
        <end position="416"/>
    </location>
</feature>
<evidence type="ECO:0000256" key="3">
    <source>
        <dbReference type="ARBA" id="ARBA00022989"/>
    </source>
</evidence>
<evidence type="ECO:0000256" key="1">
    <source>
        <dbReference type="ARBA" id="ARBA00004141"/>
    </source>
</evidence>
<dbReference type="InterPro" id="IPR002293">
    <property type="entry name" value="AA/rel_permease1"/>
</dbReference>
<dbReference type="SUPFAM" id="SSF103473">
    <property type="entry name" value="MFS general substrate transporter"/>
    <property type="match status" value="1"/>
</dbReference>
<dbReference type="RefSeq" id="WP_239264089.1">
    <property type="nucleotide sequence ID" value="NZ_JAKRCV010000025.1"/>
</dbReference>